<evidence type="ECO:0000313" key="10">
    <source>
        <dbReference type="Proteomes" id="UP001174677"/>
    </source>
</evidence>
<keyword evidence="4" id="KW-0418">Kinase</keyword>
<dbReference type="PANTHER" id="PTHR23257:SF957">
    <property type="entry name" value="F3O9.7 PROTEIN-RELATED"/>
    <property type="match status" value="1"/>
</dbReference>
<dbReference type="InterPro" id="IPR008271">
    <property type="entry name" value="Ser/Thr_kinase_AS"/>
</dbReference>
<feature type="compositionally biased region" description="Basic and acidic residues" evidence="7">
    <location>
        <begin position="496"/>
        <end position="507"/>
    </location>
</feature>
<dbReference type="Pfam" id="PF00564">
    <property type="entry name" value="PB1"/>
    <property type="match status" value="1"/>
</dbReference>
<dbReference type="PROSITE" id="PS00107">
    <property type="entry name" value="PROTEIN_KINASE_ATP"/>
    <property type="match status" value="1"/>
</dbReference>
<dbReference type="PANTHER" id="PTHR23257">
    <property type="entry name" value="SERINE-THREONINE PROTEIN KINASE"/>
    <property type="match status" value="1"/>
</dbReference>
<feature type="binding site" evidence="6">
    <location>
        <position position="987"/>
    </location>
    <ligand>
        <name>ATP</name>
        <dbReference type="ChEBI" id="CHEBI:30616"/>
    </ligand>
</feature>
<evidence type="ECO:0000313" key="9">
    <source>
        <dbReference type="EMBL" id="KAJ9164482.1"/>
    </source>
</evidence>
<feature type="region of interest" description="Disordered" evidence="7">
    <location>
        <begin position="705"/>
        <end position="747"/>
    </location>
</feature>
<keyword evidence="3 6" id="KW-0547">Nucleotide-binding</keyword>
<keyword evidence="10" id="KW-1185">Reference proteome</keyword>
<feature type="region of interest" description="Disordered" evidence="7">
    <location>
        <begin position="133"/>
        <end position="163"/>
    </location>
</feature>
<dbReference type="SUPFAM" id="SSF54277">
    <property type="entry name" value="CAD &amp; PB1 domains"/>
    <property type="match status" value="1"/>
</dbReference>
<keyword evidence="1" id="KW-0723">Serine/threonine-protein kinase</keyword>
<dbReference type="Proteomes" id="UP001174677">
    <property type="component" value="Chromosome 13"/>
</dbReference>
<name>A0ABQ9LE13_HEVBR</name>
<evidence type="ECO:0000259" key="8">
    <source>
        <dbReference type="PROSITE" id="PS50011"/>
    </source>
</evidence>
<organism evidence="9 10">
    <name type="scientific">Hevea brasiliensis</name>
    <name type="common">Para rubber tree</name>
    <name type="synonym">Siphonia brasiliensis</name>
    <dbReference type="NCBI Taxonomy" id="3981"/>
    <lineage>
        <taxon>Eukaryota</taxon>
        <taxon>Viridiplantae</taxon>
        <taxon>Streptophyta</taxon>
        <taxon>Embryophyta</taxon>
        <taxon>Tracheophyta</taxon>
        <taxon>Spermatophyta</taxon>
        <taxon>Magnoliopsida</taxon>
        <taxon>eudicotyledons</taxon>
        <taxon>Gunneridae</taxon>
        <taxon>Pentapetalae</taxon>
        <taxon>rosids</taxon>
        <taxon>fabids</taxon>
        <taxon>Malpighiales</taxon>
        <taxon>Euphorbiaceae</taxon>
        <taxon>Crotonoideae</taxon>
        <taxon>Micrandreae</taxon>
        <taxon>Hevea</taxon>
    </lineage>
</organism>
<evidence type="ECO:0000256" key="6">
    <source>
        <dbReference type="PROSITE-ProRule" id="PRU10141"/>
    </source>
</evidence>
<feature type="region of interest" description="Disordered" evidence="7">
    <location>
        <begin position="451"/>
        <end position="470"/>
    </location>
</feature>
<dbReference type="SUPFAM" id="SSF56112">
    <property type="entry name" value="Protein kinase-like (PK-like)"/>
    <property type="match status" value="1"/>
</dbReference>
<evidence type="ECO:0000256" key="4">
    <source>
        <dbReference type="ARBA" id="ARBA00022777"/>
    </source>
</evidence>
<keyword evidence="2" id="KW-0808">Transferase</keyword>
<dbReference type="Gene3D" id="1.10.510.10">
    <property type="entry name" value="Transferase(Phosphotransferase) domain 1"/>
    <property type="match status" value="1"/>
</dbReference>
<dbReference type="PROSITE" id="PS50011">
    <property type="entry name" value="PROTEIN_KINASE_DOM"/>
    <property type="match status" value="1"/>
</dbReference>
<proteinExistence type="predicted"/>
<dbReference type="CDD" id="cd13999">
    <property type="entry name" value="STKc_MAP3K-like"/>
    <property type="match status" value="1"/>
</dbReference>
<dbReference type="InterPro" id="IPR000270">
    <property type="entry name" value="PB1_dom"/>
</dbReference>
<dbReference type="SMART" id="SM00220">
    <property type="entry name" value="S_TKc"/>
    <property type="match status" value="1"/>
</dbReference>
<dbReference type="Gene3D" id="3.30.200.20">
    <property type="entry name" value="Phosphorylase Kinase, domain 1"/>
    <property type="match status" value="1"/>
</dbReference>
<dbReference type="InterPro" id="IPR000719">
    <property type="entry name" value="Prot_kinase_dom"/>
</dbReference>
<dbReference type="InterPro" id="IPR050167">
    <property type="entry name" value="Ser_Thr_protein_kinase"/>
</dbReference>
<protein>
    <recommendedName>
        <fullName evidence="8">Protein kinase domain-containing protein</fullName>
    </recommendedName>
</protein>
<dbReference type="EMBL" id="JARPOI010000013">
    <property type="protein sequence ID" value="KAJ9164482.1"/>
    <property type="molecule type" value="Genomic_DNA"/>
</dbReference>
<dbReference type="SMART" id="SM00666">
    <property type="entry name" value="PB1"/>
    <property type="match status" value="1"/>
</dbReference>
<evidence type="ECO:0000256" key="3">
    <source>
        <dbReference type="ARBA" id="ARBA00022741"/>
    </source>
</evidence>
<evidence type="ECO:0000256" key="1">
    <source>
        <dbReference type="ARBA" id="ARBA00022527"/>
    </source>
</evidence>
<dbReference type="PRINTS" id="PR00109">
    <property type="entry name" value="TYRKINASE"/>
</dbReference>
<evidence type="ECO:0000256" key="7">
    <source>
        <dbReference type="SAM" id="MobiDB-lite"/>
    </source>
</evidence>
<feature type="compositionally biased region" description="Polar residues" evidence="7">
    <location>
        <begin position="722"/>
        <end position="741"/>
    </location>
</feature>
<dbReference type="InterPro" id="IPR011009">
    <property type="entry name" value="Kinase-like_dom_sf"/>
</dbReference>
<feature type="region of interest" description="Disordered" evidence="7">
    <location>
        <begin position="485"/>
        <end position="534"/>
    </location>
</feature>
<sequence length="1240" mass="137081">MERNLNNFVMEQSDMHKQFQYSSRESGHEGFPPASQAFMLDPGSNRNNIMRLPDLNASEVKPVHNYSITGEEFAFEFMRDRVNHKKPLIPSAAGDPNYAAGYMELKGILGISHTGSESGSDISMLPIAEKGPKEFERTSLSSHEERSNYGSVRSVPQTSSGYESRGPIHVYTSSGASDSLSGKMKVLFSFGGKILPRPSDGKLRYVGGETRIIRINREISWQELKQKALSIYDQLHVIKYQLPGEDLDALVSVSSDEDLLNMMEEWNEVEDRQGSQKLRMFLFSISDLDDAQFGLGSAEGDSEIQYVVAVNGMEVGSRKNSTLHGLASSSGNNLDELDRLNVDRETSSAATVSVGVSTLPFTAQPILQSSSSAYETHPHPQFYHGQLMDHRETQHFLPHDHCNSSNYSPYEETPHSVPLHGLINQQGGLHEGHSGNSIQLHKSQILIKEEKRKPDVSVQQEIEPEKTRPVEKTYPVPVDEAPVGVALQGDLHSPPKKNEGRYQEPEKVSSSVDAVNSVQVPKSSEDDQCSTSDGTFGPVYADSASNLIDLSYPEPSVPPQRVYYSERIPREQAELLNRLSKSDDSLGSQLLTSIAETVEKLHQSNFAPHTENSTSTSKPSYADTQTINEGLAQLEKYKEFAEAVSQTNKRLSGSDNVLDRESVLMGDYDTDYTTGNNVKNLNEEMGEAGSGHSAVRQVTAVMPQKDPASNLSEPKRVETTGKDFTSNNNLGHSQPFSGTESSTKDVSKRITPVGVPVAKQVDISIDINDRFPRDFISEIFSGGISTEDTSVVNPIHKDGAGVSVNMENHEPKRWSYFQKLAQDGFAQKDAARTNLDHLGTPSAPAKVEEGDKNSYHFTTLTTDGMLIDHEYSQNNFGEDVKKNLPGMVGADSTMLSGFVHSPVKNSETLQFDAMMDNLKSPESCYEGAKLENRSAGLPPLDPSLVDFDINTVQVIKNDDLEELRELGSGTFGTVYHGKWRGSDVAIKRLKKICFTGRSSEEERLTLEFWREAEILSKLHHPNVVAFYGVVQDGPGGTLATVTEYMVDGSLRHVLLKKDRYLDRRKRLLIAMDAAFGMEYLHSKNIVHFDLKCDNLLVNLKDPQRPICKVGDFGLSKIKRNTLVSGGVRGTLPWMAPELLNGSSNKVSEKVDVFSFGIVLWEILTGEEPYANMHYGAIIGGIVNNTLRPTIPSFCDPEWKRLMEQCWAPNPAARPSFTEIAGRLMSTAAAQTKGHNNKTSK</sequence>
<evidence type="ECO:0000256" key="5">
    <source>
        <dbReference type="ARBA" id="ARBA00022840"/>
    </source>
</evidence>
<dbReference type="PROSITE" id="PS00108">
    <property type="entry name" value="PROTEIN_KINASE_ST"/>
    <property type="match status" value="1"/>
</dbReference>
<gene>
    <name evidence="9" type="ORF">P3X46_024056</name>
</gene>
<feature type="compositionally biased region" description="Polar residues" evidence="7">
    <location>
        <begin position="148"/>
        <end position="162"/>
    </location>
</feature>
<comment type="caution">
    <text evidence="9">The sequence shown here is derived from an EMBL/GenBank/DDBJ whole genome shotgun (WGS) entry which is preliminary data.</text>
</comment>
<accession>A0ABQ9LE13</accession>
<reference evidence="9" key="1">
    <citation type="journal article" date="2023" name="Plant Biotechnol. J.">
        <title>Chromosome-level wild Hevea brasiliensis genome provides new tools for genomic-assisted breeding and valuable loci to elevate rubber yield.</title>
        <authorList>
            <person name="Cheng H."/>
            <person name="Song X."/>
            <person name="Hu Y."/>
            <person name="Wu T."/>
            <person name="Yang Q."/>
            <person name="An Z."/>
            <person name="Feng S."/>
            <person name="Deng Z."/>
            <person name="Wu W."/>
            <person name="Zeng X."/>
            <person name="Tu M."/>
            <person name="Wang X."/>
            <person name="Huang H."/>
        </authorList>
    </citation>
    <scope>NUCLEOTIDE SEQUENCE</scope>
    <source>
        <strain evidence="9">MT/VB/25A 57/8</strain>
    </source>
</reference>
<dbReference type="InterPro" id="IPR017441">
    <property type="entry name" value="Protein_kinase_ATP_BS"/>
</dbReference>
<feature type="compositionally biased region" description="Polar residues" evidence="7">
    <location>
        <begin position="508"/>
        <end position="522"/>
    </location>
</feature>
<dbReference type="CDD" id="cd06410">
    <property type="entry name" value="PB1_UP2"/>
    <property type="match status" value="1"/>
</dbReference>
<feature type="domain" description="Protein kinase" evidence="8">
    <location>
        <begin position="960"/>
        <end position="1227"/>
    </location>
</feature>
<dbReference type="InterPro" id="IPR001245">
    <property type="entry name" value="Ser-Thr/Tyr_kinase_cat_dom"/>
</dbReference>
<dbReference type="Pfam" id="PF07714">
    <property type="entry name" value="PK_Tyr_Ser-Thr"/>
    <property type="match status" value="1"/>
</dbReference>
<dbReference type="Gene3D" id="3.10.20.90">
    <property type="entry name" value="Phosphatidylinositol 3-kinase Catalytic Subunit, Chain A, domain 1"/>
    <property type="match status" value="1"/>
</dbReference>
<feature type="compositionally biased region" description="Basic and acidic residues" evidence="7">
    <location>
        <begin position="133"/>
        <end position="147"/>
    </location>
</feature>
<keyword evidence="5 6" id="KW-0067">ATP-binding</keyword>
<evidence type="ECO:0000256" key="2">
    <source>
        <dbReference type="ARBA" id="ARBA00022679"/>
    </source>
</evidence>